<dbReference type="InterPro" id="IPR013321">
    <property type="entry name" value="Arc_rbn_hlx_hlx"/>
</dbReference>
<evidence type="ECO:0000313" key="2">
    <source>
        <dbReference type="EMBL" id="MDA1385004.1"/>
    </source>
</evidence>
<evidence type="ECO:0000259" key="1">
    <source>
        <dbReference type="Pfam" id="PF22513"/>
    </source>
</evidence>
<dbReference type="Pfam" id="PF22513">
    <property type="entry name" value="FitA-like_RHH"/>
    <property type="match status" value="1"/>
</dbReference>
<dbReference type="EMBL" id="JAPZVQ010000003">
    <property type="protein sequence ID" value="MDA1385004.1"/>
    <property type="molecule type" value="Genomic_DNA"/>
</dbReference>
<reference evidence="2" key="1">
    <citation type="submission" date="2022-12" db="EMBL/GenBank/DDBJ databases">
        <title>Gycomyces niveus sp.nov., a novel actinomycete isolated from soil in Shouguang.</title>
        <authorList>
            <person name="Yang X."/>
        </authorList>
    </citation>
    <scope>NUCLEOTIDE SEQUENCE</scope>
    <source>
        <strain evidence="2">DSM 44724</strain>
    </source>
</reference>
<gene>
    <name evidence="2" type="ORF">O2L01_08410</name>
</gene>
<dbReference type="InterPro" id="IPR010985">
    <property type="entry name" value="Ribbon_hlx_hlx"/>
</dbReference>
<proteinExistence type="predicted"/>
<name>A0A9X3SUL7_9ACTN</name>
<sequence length="116" mass="12971">MTSFKCYHRSMKQLLLRVDDDLHARLTERAKREHRSVNAIANEILSVIGESDGRSATEKVKARAAALGMLASPLKVAKEAPPVKDVEALRSRVLDSMRGIGPVVDEMFDEDRDRLL</sequence>
<evidence type="ECO:0000313" key="3">
    <source>
        <dbReference type="Proteomes" id="UP001145799"/>
    </source>
</evidence>
<dbReference type="RefSeq" id="WP_270121542.1">
    <property type="nucleotide sequence ID" value="NZ_BAAAOM010000002.1"/>
</dbReference>
<dbReference type="InterPro" id="IPR053853">
    <property type="entry name" value="FitA-like_RHH"/>
</dbReference>
<organism evidence="2 3">
    <name type="scientific">Glycomyces lechevalierae</name>
    <dbReference type="NCBI Taxonomy" id="256034"/>
    <lineage>
        <taxon>Bacteria</taxon>
        <taxon>Bacillati</taxon>
        <taxon>Actinomycetota</taxon>
        <taxon>Actinomycetes</taxon>
        <taxon>Glycomycetales</taxon>
        <taxon>Glycomycetaceae</taxon>
        <taxon>Glycomyces</taxon>
    </lineage>
</organism>
<dbReference type="AlphaFoldDB" id="A0A9X3SUL7"/>
<feature type="domain" description="Antitoxin FitA-like ribbon-helix-helix" evidence="1">
    <location>
        <begin position="18"/>
        <end position="45"/>
    </location>
</feature>
<dbReference type="Gene3D" id="1.10.1220.10">
    <property type="entry name" value="Met repressor-like"/>
    <property type="match status" value="1"/>
</dbReference>
<comment type="caution">
    <text evidence="2">The sequence shown here is derived from an EMBL/GenBank/DDBJ whole genome shotgun (WGS) entry which is preliminary data.</text>
</comment>
<dbReference type="SUPFAM" id="SSF47598">
    <property type="entry name" value="Ribbon-helix-helix"/>
    <property type="match status" value="1"/>
</dbReference>
<accession>A0A9X3SUL7</accession>
<dbReference type="Proteomes" id="UP001145799">
    <property type="component" value="Unassembled WGS sequence"/>
</dbReference>
<dbReference type="GO" id="GO:0006355">
    <property type="term" value="P:regulation of DNA-templated transcription"/>
    <property type="evidence" value="ECO:0007669"/>
    <property type="project" value="InterPro"/>
</dbReference>
<protein>
    <submittedName>
        <fullName evidence="2">Toxin-antitoxin system HicB family antitoxin</fullName>
    </submittedName>
</protein>